<dbReference type="Pfam" id="PF00106">
    <property type="entry name" value="adh_short"/>
    <property type="match status" value="1"/>
</dbReference>
<dbReference type="InterPro" id="IPR002347">
    <property type="entry name" value="SDR_fam"/>
</dbReference>
<gene>
    <name evidence="5" type="ORF">K1X11_019170</name>
</gene>
<dbReference type="CDD" id="cd05233">
    <property type="entry name" value="SDR_c"/>
    <property type="match status" value="1"/>
</dbReference>
<evidence type="ECO:0000256" key="2">
    <source>
        <dbReference type="ARBA" id="ARBA00023002"/>
    </source>
</evidence>
<evidence type="ECO:0000256" key="3">
    <source>
        <dbReference type="RuleBase" id="RU000363"/>
    </source>
</evidence>
<dbReference type="EMBL" id="CP139781">
    <property type="protein sequence ID" value="WRQ86940.1"/>
    <property type="molecule type" value="Genomic_DNA"/>
</dbReference>
<dbReference type="Proteomes" id="UP000738431">
    <property type="component" value="Chromosome"/>
</dbReference>
<feature type="domain" description="Ketoreductase" evidence="4">
    <location>
        <begin position="4"/>
        <end position="192"/>
    </location>
</feature>
<dbReference type="PANTHER" id="PTHR42901">
    <property type="entry name" value="ALCOHOL DEHYDROGENASE"/>
    <property type="match status" value="1"/>
</dbReference>
<dbReference type="SUPFAM" id="SSF51735">
    <property type="entry name" value="NAD(P)-binding Rossmann-fold domains"/>
    <property type="match status" value="1"/>
</dbReference>
<accession>A0ABZ1C9E5</accession>
<dbReference type="InterPro" id="IPR057326">
    <property type="entry name" value="KR_dom"/>
</dbReference>
<dbReference type="PANTHER" id="PTHR42901:SF1">
    <property type="entry name" value="ALCOHOL DEHYDROGENASE"/>
    <property type="match status" value="1"/>
</dbReference>
<dbReference type="InterPro" id="IPR036291">
    <property type="entry name" value="NAD(P)-bd_dom_sf"/>
</dbReference>
<reference evidence="5 6" key="2">
    <citation type="submission" date="2023-12" db="EMBL/GenBank/DDBJ databases">
        <title>Description of an unclassified Opitutus bacterium of Verrucomicrobiota.</title>
        <authorList>
            <person name="Zhang D.-F."/>
        </authorList>
    </citation>
    <scope>NUCLEOTIDE SEQUENCE [LARGE SCALE GENOMIC DNA]</scope>
    <source>
        <strain evidence="5 6">WL0086</strain>
    </source>
</reference>
<reference evidence="5 6" key="1">
    <citation type="submission" date="2021-08" db="EMBL/GenBank/DDBJ databases">
        <authorList>
            <person name="Zhang D."/>
            <person name="Zhang A."/>
            <person name="Wang L."/>
        </authorList>
    </citation>
    <scope>NUCLEOTIDE SEQUENCE [LARGE SCALE GENOMIC DNA]</scope>
    <source>
        <strain evidence="5 6">WL0086</strain>
    </source>
</reference>
<sequence length="237" mass="25393">MPKPVVLITGASQGIGAEIAKTFAQERGEGVRLALVARNTQNLERVAATCARRGAEVAVFTCDVSNETSVASMAVDVRKRFRVVDVLVNNAGRFLPTEFLSMSVEDFDGLLNANLRSLFLVSRAIVPAMVKRGKGDIFNMSSIAGLQAYPGGAGYCAAKFGVTGLSKVMREELKDKGVRVTTVYPGATVSPSWDGSGADPKRMMPTPDVARAFYDVYRLSRSTVVEDIVLRPIGGDL</sequence>
<keyword evidence="2 5" id="KW-0560">Oxidoreductase</keyword>
<proteinExistence type="inferred from homology"/>
<dbReference type="PRINTS" id="PR00081">
    <property type="entry name" value="GDHRDH"/>
</dbReference>
<dbReference type="SMART" id="SM00822">
    <property type="entry name" value="PKS_KR"/>
    <property type="match status" value="1"/>
</dbReference>
<evidence type="ECO:0000313" key="5">
    <source>
        <dbReference type="EMBL" id="WRQ86940.1"/>
    </source>
</evidence>
<evidence type="ECO:0000313" key="6">
    <source>
        <dbReference type="Proteomes" id="UP000738431"/>
    </source>
</evidence>
<dbReference type="PROSITE" id="PS00061">
    <property type="entry name" value="ADH_SHORT"/>
    <property type="match status" value="1"/>
</dbReference>
<dbReference type="RefSeq" id="WP_221030775.1">
    <property type="nucleotide sequence ID" value="NZ_CP139781.1"/>
</dbReference>
<dbReference type="Gene3D" id="3.40.50.720">
    <property type="entry name" value="NAD(P)-binding Rossmann-like Domain"/>
    <property type="match status" value="1"/>
</dbReference>
<protein>
    <submittedName>
        <fullName evidence="5">SDR family oxidoreductase</fullName>
        <ecNumber evidence="5">1.-.-.-</ecNumber>
    </submittedName>
</protein>
<dbReference type="GO" id="GO:0016491">
    <property type="term" value="F:oxidoreductase activity"/>
    <property type="evidence" value="ECO:0007669"/>
    <property type="project" value="UniProtKB-KW"/>
</dbReference>
<keyword evidence="6" id="KW-1185">Reference proteome</keyword>
<name>A0ABZ1C9E5_9BACT</name>
<dbReference type="InterPro" id="IPR020904">
    <property type="entry name" value="Sc_DH/Rdtase_CS"/>
</dbReference>
<evidence type="ECO:0000259" key="4">
    <source>
        <dbReference type="SMART" id="SM00822"/>
    </source>
</evidence>
<dbReference type="PRINTS" id="PR00080">
    <property type="entry name" value="SDRFAMILY"/>
</dbReference>
<organism evidence="5 6">
    <name type="scientific">Actomonas aquatica</name>
    <dbReference type="NCBI Taxonomy" id="2866162"/>
    <lineage>
        <taxon>Bacteria</taxon>
        <taxon>Pseudomonadati</taxon>
        <taxon>Verrucomicrobiota</taxon>
        <taxon>Opitutia</taxon>
        <taxon>Opitutales</taxon>
        <taxon>Opitutaceae</taxon>
        <taxon>Actomonas</taxon>
    </lineage>
</organism>
<dbReference type="EC" id="1.-.-.-" evidence="5"/>
<evidence type="ECO:0000256" key="1">
    <source>
        <dbReference type="ARBA" id="ARBA00006484"/>
    </source>
</evidence>
<comment type="similarity">
    <text evidence="1 3">Belongs to the short-chain dehydrogenases/reductases (SDR) family.</text>
</comment>